<evidence type="ECO:0000313" key="3">
    <source>
        <dbReference type="Proteomes" id="UP000195787"/>
    </source>
</evidence>
<keyword evidence="1" id="KW-1133">Transmembrane helix</keyword>
<organism evidence="2 3">
    <name type="scientific">Agrococcus casei LMG 22410</name>
    <dbReference type="NCBI Taxonomy" id="1255656"/>
    <lineage>
        <taxon>Bacteria</taxon>
        <taxon>Bacillati</taxon>
        <taxon>Actinomycetota</taxon>
        <taxon>Actinomycetes</taxon>
        <taxon>Micrococcales</taxon>
        <taxon>Microbacteriaceae</taxon>
        <taxon>Agrococcus</taxon>
    </lineage>
</organism>
<dbReference type="RefSeq" id="WP_086991733.1">
    <property type="nucleotide sequence ID" value="NZ_FUHU01000026.1"/>
</dbReference>
<accession>A0A1R4FT29</accession>
<name>A0A1R4FT29_9MICO</name>
<keyword evidence="1" id="KW-0812">Transmembrane</keyword>
<protein>
    <recommendedName>
        <fullName evidence="4">Transmembrane protein</fullName>
    </recommendedName>
</protein>
<feature type="transmembrane region" description="Helical" evidence="1">
    <location>
        <begin position="75"/>
        <end position="92"/>
    </location>
</feature>
<evidence type="ECO:0000313" key="2">
    <source>
        <dbReference type="EMBL" id="SJM59076.1"/>
    </source>
</evidence>
<feature type="transmembrane region" description="Helical" evidence="1">
    <location>
        <begin position="199"/>
        <end position="218"/>
    </location>
</feature>
<dbReference type="EMBL" id="FUHU01000026">
    <property type="protein sequence ID" value="SJM59076.1"/>
    <property type="molecule type" value="Genomic_DNA"/>
</dbReference>
<sequence length="318" mass="35081">MALRGAVPLGTPAKGAGTRLTRSAVAPWKIVELAWGGARHRSLLLYAIFISGVFAGFALPSMVTQPPDFLTLQSLRYLSCVLFAAGVLAAPTNAHNRALALFALLAFTLMIQPRSLIAAGELGFQVTYGMQDALRFASVGALMAYWLTLRMRHPISCIITMGLYSIVCGLHFLFGSTLIRSLAVPSGLGESDVSHDEAYIWSVTLVLTVPMLFFCAWIDSYVRSAVPLYGIEYKSRMHDLDPKADTRYLQGWVAFWLFIDVWAVERASRVLRTPAALKGDREWYARTLLAISSTRLVIVMLVAVSLTIVLVNQTYRPF</sequence>
<dbReference type="Proteomes" id="UP000195787">
    <property type="component" value="Unassembled WGS sequence"/>
</dbReference>
<dbReference type="GeneID" id="303172875"/>
<dbReference type="AlphaFoldDB" id="A0A1R4FT29"/>
<feature type="transmembrane region" description="Helical" evidence="1">
    <location>
        <begin position="284"/>
        <end position="311"/>
    </location>
</feature>
<reference evidence="2 3" key="1">
    <citation type="submission" date="2017-02" db="EMBL/GenBank/DDBJ databases">
        <authorList>
            <person name="Peterson S.W."/>
        </authorList>
    </citation>
    <scope>NUCLEOTIDE SEQUENCE [LARGE SCALE GENOMIC DNA]</scope>
    <source>
        <strain evidence="2 3">LMG 22410</strain>
    </source>
</reference>
<gene>
    <name evidence="2" type="ORF">CZ674_06515</name>
</gene>
<proteinExistence type="predicted"/>
<feature type="transmembrane region" description="Helical" evidence="1">
    <location>
        <begin position="99"/>
        <end position="120"/>
    </location>
</feature>
<feature type="transmembrane region" description="Helical" evidence="1">
    <location>
        <begin position="132"/>
        <end position="149"/>
    </location>
</feature>
<evidence type="ECO:0008006" key="4">
    <source>
        <dbReference type="Google" id="ProtNLM"/>
    </source>
</evidence>
<feature type="transmembrane region" description="Helical" evidence="1">
    <location>
        <begin position="161"/>
        <end position="179"/>
    </location>
</feature>
<keyword evidence="1" id="KW-0472">Membrane</keyword>
<keyword evidence="3" id="KW-1185">Reference proteome</keyword>
<evidence type="ECO:0000256" key="1">
    <source>
        <dbReference type="SAM" id="Phobius"/>
    </source>
</evidence>
<feature type="transmembrane region" description="Helical" evidence="1">
    <location>
        <begin position="43"/>
        <end position="63"/>
    </location>
</feature>